<dbReference type="AlphaFoldDB" id="A0A178U9I0"/>
<proteinExistence type="predicted"/>
<name>A0A178U9I0_ARATH</name>
<evidence type="ECO:0000313" key="2">
    <source>
        <dbReference type="EMBL" id="OAO89782.1"/>
    </source>
</evidence>
<dbReference type="Proteomes" id="UP000078284">
    <property type="component" value="Chromosome 5"/>
</dbReference>
<feature type="compositionally biased region" description="Pro residues" evidence="1">
    <location>
        <begin position="26"/>
        <end position="37"/>
    </location>
</feature>
<feature type="region of interest" description="Disordered" evidence="1">
    <location>
        <begin position="1"/>
        <end position="59"/>
    </location>
</feature>
<gene>
    <name evidence="2" type="ordered locus">AXX17_At5g67710</name>
</gene>
<evidence type="ECO:0000256" key="1">
    <source>
        <dbReference type="SAM" id="MobiDB-lite"/>
    </source>
</evidence>
<sequence length="79" mass="8663">MYHQEQHPVGAPPPQGYPPKDGYPPAGYPPAGYPPPGYAQGYPAQGYPPPQYSQAPQQKQNAGMLEGWYVLDPIFSTLY</sequence>
<comment type="caution">
    <text evidence="2">The sequence shown here is derived from an EMBL/GenBank/DDBJ whole genome shotgun (WGS) entry which is preliminary data.</text>
</comment>
<evidence type="ECO:0008006" key="4">
    <source>
        <dbReference type="Google" id="ProtNLM"/>
    </source>
</evidence>
<evidence type="ECO:0000313" key="3">
    <source>
        <dbReference type="Proteomes" id="UP000078284"/>
    </source>
</evidence>
<accession>A0A178U9I0</accession>
<dbReference type="EMBL" id="LUHQ01000005">
    <property type="protein sequence ID" value="OAO89782.1"/>
    <property type="molecule type" value="Genomic_DNA"/>
</dbReference>
<reference evidence="3" key="1">
    <citation type="journal article" date="2016" name="Proc. Natl. Acad. Sci. U.S.A.">
        <title>Chromosome-level assembly of Arabidopsis thaliana Ler reveals the extent of translocation and inversion polymorphisms.</title>
        <authorList>
            <person name="Zapata L."/>
            <person name="Ding J."/>
            <person name="Willing E.M."/>
            <person name="Hartwig B."/>
            <person name="Bezdan D."/>
            <person name="Jiao W.B."/>
            <person name="Patel V."/>
            <person name="Velikkakam James G."/>
            <person name="Koornneef M."/>
            <person name="Ossowski S."/>
            <person name="Schneeberger K."/>
        </authorList>
    </citation>
    <scope>NUCLEOTIDE SEQUENCE [LARGE SCALE GENOMIC DNA]</scope>
    <source>
        <strain evidence="3">cv. Landsberg erecta</strain>
    </source>
</reference>
<protein>
    <recommendedName>
        <fullName evidence="4">Rhodopsin</fullName>
    </recommendedName>
</protein>
<organism evidence="2 3">
    <name type="scientific">Arabidopsis thaliana</name>
    <name type="common">Mouse-ear cress</name>
    <dbReference type="NCBI Taxonomy" id="3702"/>
    <lineage>
        <taxon>Eukaryota</taxon>
        <taxon>Viridiplantae</taxon>
        <taxon>Streptophyta</taxon>
        <taxon>Embryophyta</taxon>
        <taxon>Tracheophyta</taxon>
        <taxon>Spermatophyta</taxon>
        <taxon>Magnoliopsida</taxon>
        <taxon>eudicotyledons</taxon>
        <taxon>Gunneridae</taxon>
        <taxon>Pentapetalae</taxon>
        <taxon>rosids</taxon>
        <taxon>malvids</taxon>
        <taxon>Brassicales</taxon>
        <taxon>Brassicaceae</taxon>
        <taxon>Camelineae</taxon>
        <taxon>Arabidopsis</taxon>
    </lineage>
</organism>